<dbReference type="InterPro" id="IPR017441">
    <property type="entry name" value="Protein_kinase_ATP_BS"/>
</dbReference>
<dbReference type="PROSITE" id="PS50011">
    <property type="entry name" value="PROTEIN_KINASE_DOM"/>
    <property type="match status" value="1"/>
</dbReference>
<comment type="function">
    <text evidence="9">Serine/threonine kinase that plays a role in the response to environmental stress. Appears to act upstream of the JUN N-terminal pathway.</text>
</comment>
<keyword evidence="6 9" id="KW-0547">Nucleotide-binding</keyword>
<comment type="cofactor">
    <cofactor evidence="1 9">
        <name>Mg(2+)</name>
        <dbReference type="ChEBI" id="CHEBI:18420"/>
    </cofactor>
</comment>
<reference evidence="15" key="2">
    <citation type="submission" date="2025-09" db="UniProtKB">
        <authorList>
            <consortium name="Ensembl"/>
        </authorList>
    </citation>
    <scope>IDENTIFICATION</scope>
</reference>
<accession>A0A673LEC3</accession>
<evidence type="ECO:0000313" key="16">
    <source>
        <dbReference type="Proteomes" id="UP000472270"/>
    </source>
</evidence>
<dbReference type="CDD" id="cd06613">
    <property type="entry name" value="STKc_MAP4K3_like"/>
    <property type="match status" value="1"/>
</dbReference>
<evidence type="ECO:0000256" key="6">
    <source>
        <dbReference type="ARBA" id="ARBA00022741"/>
    </source>
</evidence>
<dbReference type="Gene3D" id="1.10.510.10">
    <property type="entry name" value="Transferase(Phosphotransferase) domain 1"/>
    <property type="match status" value="2"/>
</dbReference>
<keyword evidence="5 9" id="KW-0808">Transferase</keyword>
<dbReference type="Proteomes" id="UP000472270">
    <property type="component" value="Unassembled WGS sequence"/>
</dbReference>
<evidence type="ECO:0000256" key="5">
    <source>
        <dbReference type="ARBA" id="ARBA00022679"/>
    </source>
</evidence>
<evidence type="ECO:0000313" key="15">
    <source>
        <dbReference type="Ensembl" id="ENSSRHP00000075589.1"/>
    </source>
</evidence>
<evidence type="ECO:0000256" key="3">
    <source>
        <dbReference type="ARBA" id="ARBA00022527"/>
    </source>
</evidence>
<evidence type="ECO:0000256" key="7">
    <source>
        <dbReference type="ARBA" id="ARBA00022777"/>
    </source>
</evidence>
<feature type="region of interest" description="Disordered" evidence="12">
    <location>
        <begin position="380"/>
        <end position="430"/>
    </location>
</feature>
<reference evidence="15" key="1">
    <citation type="submission" date="2025-08" db="UniProtKB">
        <authorList>
            <consortium name="Ensembl"/>
        </authorList>
    </citation>
    <scope>IDENTIFICATION</scope>
</reference>
<keyword evidence="16" id="KW-1185">Reference proteome</keyword>
<evidence type="ECO:0000256" key="10">
    <source>
        <dbReference type="PIRSR" id="PIRSR038172-2"/>
    </source>
</evidence>
<dbReference type="Ensembl" id="ENSSRHT00000077644.1">
    <property type="protein sequence ID" value="ENSSRHP00000075589.1"/>
    <property type="gene ID" value="ENSSRHG00000037292.1"/>
</dbReference>
<dbReference type="InterPro" id="IPR011009">
    <property type="entry name" value="Kinase-like_dom_sf"/>
</dbReference>
<evidence type="ECO:0000256" key="4">
    <source>
        <dbReference type="ARBA" id="ARBA00022553"/>
    </source>
</evidence>
<evidence type="ECO:0000256" key="12">
    <source>
        <dbReference type="SAM" id="MobiDB-lite"/>
    </source>
</evidence>
<evidence type="ECO:0000259" key="13">
    <source>
        <dbReference type="PROSITE" id="PS50011"/>
    </source>
</evidence>
<comment type="catalytic activity">
    <reaction evidence="9">
        <text>L-threonyl-[protein] + ATP = O-phospho-L-threonyl-[protein] + ADP + H(+)</text>
        <dbReference type="Rhea" id="RHEA:46608"/>
        <dbReference type="Rhea" id="RHEA-COMP:11060"/>
        <dbReference type="Rhea" id="RHEA-COMP:11605"/>
        <dbReference type="ChEBI" id="CHEBI:15378"/>
        <dbReference type="ChEBI" id="CHEBI:30013"/>
        <dbReference type="ChEBI" id="CHEBI:30616"/>
        <dbReference type="ChEBI" id="CHEBI:61977"/>
        <dbReference type="ChEBI" id="CHEBI:456216"/>
        <dbReference type="EC" id="2.7.11.1"/>
    </reaction>
</comment>
<name>A0A673LEC3_9TELE</name>
<evidence type="ECO:0000256" key="11">
    <source>
        <dbReference type="PROSITE-ProRule" id="PRU10141"/>
    </source>
</evidence>
<feature type="domain" description="Protein kinase" evidence="13">
    <location>
        <begin position="16"/>
        <end position="245"/>
    </location>
</feature>
<dbReference type="EC" id="2.7.11.1" evidence="9"/>
<keyword evidence="4" id="KW-0597">Phosphoprotein</keyword>
<feature type="domain" description="CNH" evidence="14">
    <location>
        <begin position="471"/>
        <end position="771"/>
    </location>
</feature>
<dbReference type="PANTHER" id="PTHR48012">
    <property type="entry name" value="STERILE20-LIKE KINASE, ISOFORM B-RELATED"/>
    <property type="match status" value="1"/>
</dbReference>
<gene>
    <name evidence="15" type="primary">LOC107737247</name>
</gene>
<keyword evidence="7 9" id="KW-0418">Kinase</keyword>
<evidence type="ECO:0000259" key="14">
    <source>
        <dbReference type="PROSITE" id="PS50219"/>
    </source>
</evidence>
<evidence type="ECO:0000256" key="8">
    <source>
        <dbReference type="ARBA" id="ARBA00022840"/>
    </source>
</evidence>
<dbReference type="PROSITE" id="PS00107">
    <property type="entry name" value="PROTEIN_KINASE_ATP"/>
    <property type="match status" value="1"/>
</dbReference>
<dbReference type="InterPro" id="IPR000719">
    <property type="entry name" value="Prot_kinase_dom"/>
</dbReference>
<dbReference type="FunFam" id="1.10.510.10:FF:001499">
    <property type="entry name" value="Kinase, STE STE20"/>
    <property type="match status" value="1"/>
</dbReference>
<dbReference type="PANTHER" id="PTHR48012:SF17">
    <property type="entry name" value="MITOGEN-ACTIVATED PROTEIN KINASE KINASE KINASE KINASE 3"/>
    <property type="match status" value="1"/>
</dbReference>
<keyword evidence="3 9" id="KW-0723">Serine/threonine-protein kinase</keyword>
<comment type="similarity">
    <text evidence="2 9">Belongs to the protein kinase superfamily. STE Ser/Thr protein kinase family. STE20 subfamily.</text>
</comment>
<dbReference type="InterPro" id="IPR021160">
    <property type="entry name" value="MAPKKKK"/>
</dbReference>
<dbReference type="SMART" id="SM00036">
    <property type="entry name" value="CNH"/>
    <property type="match status" value="1"/>
</dbReference>
<proteinExistence type="inferred from homology"/>
<feature type="binding site" evidence="10 11">
    <location>
        <position position="45"/>
    </location>
    <ligand>
        <name>ATP</name>
        <dbReference type="ChEBI" id="CHEBI:30616"/>
    </ligand>
</feature>
<dbReference type="InterPro" id="IPR001180">
    <property type="entry name" value="CNH_dom"/>
</dbReference>
<dbReference type="InterPro" id="IPR050629">
    <property type="entry name" value="STE20/SPS1-PAK"/>
</dbReference>
<dbReference type="GO" id="GO:0005524">
    <property type="term" value="F:ATP binding"/>
    <property type="evidence" value="ECO:0007669"/>
    <property type="project" value="UniProtKB-UniRule"/>
</dbReference>
<dbReference type="SUPFAM" id="SSF56112">
    <property type="entry name" value="Protein kinase-like (PK-like)"/>
    <property type="match status" value="1"/>
</dbReference>
<organism evidence="15 16">
    <name type="scientific">Sinocyclocheilus rhinocerous</name>
    <dbReference type="NCBI Taxonomy" id="307959"/>
    <lineage>
        <taxon>Eukaryota</taxon>
        <taxon>Metazoa</taxon>
        <taxon>Chordata</taxon>
        <taxon>Craniata</taxon>
        <taxon>Vertebrata</taxon>
        <taxon>Euteleostomi</taxon>
        <taxon>Actinopterygii</taxon>
        <taxon>Neopterygii</taxon>
        <taxon>Teleostei</taxon>
        <taxon>Ostariophysi</taxon>
        <taxon>Cypriniformes</taxon>
        <taxon>Cyprinidae</taxon>
        <taxon>Cyprininae</taxon>
        <taxon>Sinocyclocheilus</taxon>
    </lineage>
</organism>
<evidence type="ECO:0000256" key="1">
    <source>
        <dbReference type="ARBA" id="ARBA00001946"/>
    </source>
</evidence>
<feature type="binding site" evidence="10">
    <location>
        <begin position="22"/>
        <end position="30"/>
    </location>
    <ligand>
        <name>ATP</name>
        <dbReference type="ChEBI" id="CHEBI:30616"/>
    </ligand>
</feature>
<dbReference type="Pfam" id="PF00069">
    <property type="entry name" value="Pkinase"/>
    <property type="match status" value="2"/>
</dbReference>
<evidence type="ECO:0000256" key="9">
    <source>
        <dbReference type="PIRNR" id="PIRNR038172"/>
    </source>
</evidence>
<sequence>MNSSFDLSRRNPQEDFELIQRIGSGTYGDVYKARNVTTGELAAIKVIKLEPGEDFAVVQQEIIMMKDCKHSNIVAYFGSYLRRDKLWICMEYCGGGSLQDIYHGKIHHIKGANILLTDNGYIKLADFGVSAQITATLAKRKSFIGTPYWMAPEVAAVERKGGYNHLCDIWAVGITAIELAELQPPMFDLHPMRALFLMTKSNFQPPKLKDKVKWTNNFHNFVKLALTKNPKKRPPADKLLQHPFVSQPLSRILAIELLDKVNNPDSSSYTDLDDDDPEPEVQYISLCDSQCYHRYHFKNDSPFGTIIHKQSPENGSYEPGCQFNDPSFALKQAYRKSVYSFYSFFLVFLHPLFFSNHSIDLTEVGSMLLILFCRFQPKPSPGPHQSPSGDHDGNQGTIKHCLGPESPARSSTNVPPRPPPPRLPANKLSSLGNETSREEHVVHLAAPDLSIVLYFHVQMGACFSKVFNGCPLKIHCATSWINPDTRDQYLIFGAEEGIYTLNLNELHETSMEQLLPRRCTWLYVMSNSLLSISGKACHLYSHSLMGLFEHARQMQKLPVAIPTHKLPDKIIPRKFTISTKIPETKGCQKCCVVRNPYTGHKYLCGAFQSSVVLFEWVESMQKFMLVKSIDFPLPCPLEVFEMLVVPEHQYPLICMAVSKGTELNQVVRFETLNPNSTSNWFDSGGLITDAWCIKIVNLQGRLKSSRKLSAELTFNFQIESIGMRITQEISDNSRIFRLLGSDRVVVLESRPTDNPTAHSNLYILAGHENSY</sequence>
<keyword evidence="8 9" id="KW-0067">ATP-binding</keyword>
<comment type="catalytic activity">
    <reaction evidence="9">
        <text>L-seryl-[protein] + ATP = O-phospho-L-seryl-[protein] + ADP + H(+)</text>
        <dbReference type="Rhea" id="RHEA:17989"/>
        <dbReference type="Rhea" id="RHEA-COMP:9863"/>
        <dbReference type="Rhea" id="RHEA-COMP:11604"/>
        <dbReference type="ChEBI" id="CHEBI:15378"/>
        <dbReference type="ChEBI" id="CHEBI:29999"/>
        <dbReference type="ChEBI" id="CHEBI:30616"/>
        <dbReference type="ChEBI" id="CHEBI:83421"/>
        <dbReference type="ChEBI" id="CHEBI:456216"/>
        <dbReference type="EC" id="2.7.11.1"/>
    </reaction>
</comment>
<dbReference type="AlphaFoldDB" id="A0A673LEC3"/>
<dbReference type="PIRSF" id="PIRSF038172">
    <property type="entry name" value="MAPKKKK"/>
    <property type="match status" value="1"/>
</dbReference>
<dbReference type="Pfam" id="PF00780">
    <property type="entry name" value="CNH"/>
    <property type="match status" value="1"/>
</dbReference>
<protein>
    <recommendedName>
        <fullName evidence="9">Mitogen-activated protein kinase kinase kinase kinase</fullName>
        <ecNumber evidence="9">2.7.11.1</ecNumber>
    </recommendedName>
</protein>
<dbReference type="GO" id="GO:0005737">
    <property type="term" value="C:cytoplasm"/>
    <property type="evidence" value="ECO:0007669"/>
    <property type="project" value="TreeGrafter"/>
</dbReference>
<dbReference type="GO" id="GO:0008349">
    <property type="term" value="F:MAP kinase kinase kinase kinase activity"/>
    <property type="evidence" value="ECO:0007669"/>
    <property type="project" value="InterPro"/>
</dbReference>
<evidence type="ECO:0000256" key="2">
    <source>
        <dbReference type="ARBA" id="ARBA00008874"/>
    </source>
</evidence>
<dbReference type="PROSITE" id="PS50219">
    <property type="entry name" value="CNH"/>
    <property type="match status" value="1"/>
</dbReference>